<dbReference type="AlphaFoldDB" id="A0A418WEY2"/>
<dbReference type="OrthoDB" id="7366948at2"/>
<feature type="domain" description="Anti-sigma factor NepR" evidence="2">
    <location>
        <begin position="30"/>
        <end position="60"/>
    </location>
</feature>
<dbReference type="EMBL" id="QYUK01000011">
    <property type="protein sequence ID" value="RJF88554.1"/>
    <property type="molecule type" value="Genomic_DNA"/>
</dbReference>
<feature type="region of interest" description="Disordered" evidence="1">
    <location>
        <begin position="1"/>
        <end position="31"/>
    </location>
</feature>
<evidence type="ECO:0000259" key="2">
    <source>
        <dbReference type="Pfam" id="PF18557"/>
    </source>
</evidence>
<sequence length="69" mass="7597">MPEKSKGTNNPKGSKPRQAGAEAPKATPDRWVDDKLRQLYDDIAAEPLPQDLLDLLNKIDLDDPSRGGK</sequence>
<evidence type="ECO:0000313" key="3">
    <source>
        <dbReference type="EMBL" id="RJF88554.1"/>
    </source>
</evidence>
<gene>
    <name evidence="3" type="ORF">D3874_17355</name>
</gene>
<dbReference type="InterPro" id="IPR041649">
    <property type="entry name" value="NepR"/>
</dbReference>
<evidence type="ECO:0000256" key="1">
    <source>
        <dbReference type="SAM" id="MobiDB-lite"/>
    </source>
</evidence>
<organism evidence="3 4">
    <name type="scientific">Oleomonas cavernae</name>
    <dbReference type="NCBI Taxonomy" id="2320859"/>
    <lineage>
        <taxon>Bacteria</taxon>
        <taxon>Pseudomonadati</taxon>
        <taxon>Pseudomonadota</taxon>
        <taxon>Alphaproteobacteria</taxon>
        <taxon>Acetobacterales</taxon>
        <taxon>Acetobacteraceae</taxon>
        <taxon>Oleomonas</taxon>
    </lineage>
</organism>
<dbReference type="Proteomes" id="UP000284605">
    <property type="component" value="Unassembled WGS sequence"/>
</dbReference>
<dbReference type="RefSeq" id="WP_119779189.1">
    <property type="nucleotide sequence ID" value="NZ_QYUK01000011.1"/>
</dbReference>
<evidence type="ECO:0000313" key="4">
    <source>
        <dbReference type="Proteomes" id="UP000284605"/>
    </source>
</evidence>
<comment type="caution">
    <text evidence="3">The sequence shown here is derived from an EMBL/GenBank/DDBJ whole genome shotgun (WGS) entry which is preliminary data.</text>
</comment>
<accession>A0A418WEY2</accession>
<reference evidence="3 4" key="1">
    <citation type="submission" date="2018-09" db="EMBL/GenBank/DDBJ databases">
        <authorList>
            <person name="Zhu H."/>
        </authorList>
    </citation>
    <scope>NUCLEOTIDE SEQUENCE [LARGE SCALE GENOMIC DNA]</scope>
    <source>
        <strain evidence="3 4">K1W22B-8</strain>
    </source>
</reference>
<keyword evidence="4" id="KW-1185">Reference proteome</keyword>
<name>A0A418WEY2_9PROT</name>
<proteinExistence type="predicted"/>
<dbReference type="Pfam" id="PF18557">
    <property type="entry name" value="NepR"/>
    <property type="match status" value="1"/>
</dbReference>
<protein>
    <recommendedName>
        <fullName evidence="2">Anti-sigma factor NepR domain-containing protein</fullName>
    </recommendedName>
</protein>